<sequence length="183" mass="20105">MKNNLTCYFIGILLILFSNLVFSAPSGTISFEGKIIESPCVLSLSQSSANSLTVQMGVFMKDKVPTVRGEKIPGSEKPIEIKLDRCPNGSGYSIYPKIKMTAPNDKFHDKLIKLDESGAEGIAIGLYDSNGKLLDITKEYEHHAPFDNSNPFIIKLKAAYIANGQKVKAGQANATMNFEIHYK</sequence>
<evidence type="ECO:0000256" key="1">
    <source>
        <dbReference type="SAM" id="SignalP"/>
    </source>
</evidence>
<dbReference type="Gene3D" id="2.60.40.1090">
    <property type="entry name" value="Fimbrial-type adhesion domain"/>
    <property type="match status" value="1"/>
</dbReference>
<dbReference type="RefSeq" id="WP_280937713.1">
    <property type="nucleotide sequence ID" value="NZ_CP123759.1"/>
</dbReference>
<dbReference type="Pfam" id="PF00419">
    <property type="entry name" value="Fimbrial"/>
    <property type="match status" value="1"/>
</dbReference>
<dbReference type="InterPro" id="IPR036937">
    <property type="entry name" value="Adhesion_dom_fimbrial_sf"/>
</dbReference>
<evidence type="ECO:0000259" key="2">
    <source>
        <dbReference type="Pfam" id="PF00419"/>
    </source>
</evidence>
<proteinExistence type="predicted"/>
<keyword evidence="4" id="KW-1185">Reference proteome</keyword>
<dbReference type="PANTHER" id="PTHR33420:SF32">
    <property type="entry name" value="FIMBRIAL-LIKE PROTEIN"/>
    <property type="match status" value="1"/>
</dbReference>
<dbReference type="InterPro" id="IPR050263">
    <property type="entry name" value="Bact_Fimbrial_Adh_Pro"/>
</dbReference>
<organism evidence="3 4">
    <name type="scientific">Arsenophonus apicola</name>
    <dbReference type="NCBI Taxonomy" id="2879119"/>
    <lineage>
        <taxon>Bacteria</taxon>
        <taxon>Pseudomonadati</taxon>
        <taxon>Pseudomonadota</taxon>
        <taxon>Gammaproteobacteria</taxon>
        <taxon>Enterobacterales</taxon>
        <taxon>Morganellaceae</taxon>
        <taxon>Arsenophonus</taxon>
    </lineage>
</organism>
<evidence type="ECO:0000313" key="3">
    <source>
        <dbReference type="EMBL" id="WGO83041.1"/>
    </source>
</evidence>
<feature type="signal peptide" evidence="1">
    <location>
        <begin position="1"/>
        <end position="23"/>
    </location>
</feature>
<keyword evidence="1" id="KW-0732">Signal</keyword>
<dbReference type="SUPFAM" id="SSF49401">
    <property type="entry name" value="Bacterial adhesins"/>
    <property type="match status" value="1"/>
</dbReference>
<protein>
    <submittedName>
        <fullName evidence="3">Fimbrial protein</fullName>
    </submittedName>
</protein>
<dbReference type="InterPro" id="IPR008966">
    <property type="entry name" value="Adhesion_dom_sf"/>
</dbReference>
<reference evidence="3 4" key="1">
    <citation type="submission" date="2023-04" db="EMBL/GenBank/DDBJ databases">
        <title>Genome dynamics across the evolutionary transition to endosymbiosis.</title>
        <authorList>
            <person name="Siozios S."/>
            <person name="Nadal-Jimenez P."/>
            <person name="Azagi T."/>
            <person name="Sprong H."/>
            <person name="Frost C.L."/>
            <person name="Parratt S.R."/>
            <person name="Taylor G."/>
            <person name="Brettell L."/>
            <person name="Lew K.C."/>
            <person name="Croft L."/>
            <person name="King K.C."/>
            <person name="Brockhurst M.A."/>
            <person name="Hypsa V."/>
            <person name="Novakova E."/>
            <person name="Darby A.C."/>
            <person name="Hurst G.D.D."/>
        </authorList>
    </citation>
    <scope>NUCLEOTIDE SEQUENCE [LARGE SCALE GENOMIC DNA]</scope>
    <source>
        <strain evidence="4">aApi_AU</strain>
    </source>
</reference>
<gene>
    <name evidence="3" type="ORF">QG404_11920</name>
</gene>
<feature type="chain" id="PRO_5045819481" evidence="1">
    <location>
        <begin position="24"/>
        <end position="183"/>
    </location>
</feature>
<dbReference type="Proteomes" id="UP001231859">
    <property type="component" value="Chromosome"/>
</dbReference>
<dbReference type="EMBL" id="CP123759">
    <property type="protein sequence ID" value="WGO83041.1"/>
    <property type="molecule type" value="Genomic_DNA"/>
</dbReference>
<accession>A0ABY8P0N2</accession>
<name>A0ABY8P0N2_9GAMM</name>
<feature type="domain" description="Fimbrial-type adhesion" evidence="2">
    <location>
        <begin position="29"/>
        <end position="183"/>
    </location>
</feature>
<dbReference type="InterPro" id="IPR000259">
    <property type="entry name" value="Adhesion_dom_fimbrial"/>
</dbReference>
<evidence type="ECO:0000313" key="4">
    <source>
        <dbReference type="Proteomes" id="UP001231859"/>
    </source>
</evidence>
<dbReference type="PANTHER" id="PTHR33420">
    <property type="entry name" value="FIMBRIAL SUBUNIT ELFA-RELATED"/>
    <property type="match status" value="1"/>
</dbReference>